<dbReference type="EMBL" id="FTMX01000001">
    <property type="protein sequence ID" value="SIQ01074.1"/>
    <property type="molecule type" value="Genomic_DNA"/>
</dbReference>
<dbReference type="GO" id="GO:0016887">
    <property type="term" value="F:ATP hydrolysis activity"/>
    <property type="evidence" value="ECO:0007669"/>
    <property type="project" value="InterPro"/>
</dbReference>
<dbReference type="SUPFAM" id="SSF52540">
    <property type="entry name" value="P-loop containing nucleoside triphosphate hydrolases"/>
    <property type="match status" value="1"/>
</dbReference>
<evidence type="ECO:0000259" key="1">
    <source>
        <dbReference type="Pfam" id="PF13304"/>
    </source>
</evidence>
<dbReference type="Proteomes" id="UP000185829">
    <property type="component" value="Unassembled WGS sequence"/>
</dbReference>
<dbReference type="Pfam" id="PF13304">
    <property type="entry name" value="AAA_21"/>
    <property type="match status" value="1"/>
</dbReference>
<dbReference type="PANTHER" id="PTHR43581">
    <property type="entry name" value="ATP/GTP PHOSPHATASE"/>
    <property type="match status" value="1"/>
</dbReference>
<dbReference type="InterPro" id="IPR027417">
    <property type="entry name" value="P-loop_NTPase"/>
</dbReference>
<gene>
    <name evidence="2" type="ORF">SAMN05878482_10171</name>
</gene>
<dbReference type="GO" id="GO:0005524">
    <property type="term" value="F:ATP binding"/>
    <property type="evidence" value="ECO:0007669"/>
    <property type="project" value="InterPro"/>
</dbReference>
<evidence type="ECO:0000313" key="2">
    <source>
        <dbReference type="EMBL" id="SIQ01074.1"/>
    </source>
</evidence>
<dbReference type="InterPro" id="IPR003959">
    <property type="entry name" value="ATPase_AAA_core"/>
</dbReference>
<evidence type="ECO:0000313" key="3">
    <source>
        <dbReference type="Proteomes" id="UP000185829"/>
    </source>
</evidence>
<dbReference type="RefSeq" id="WP_076364100.1">
    <property type="nucleotide sequence ID" value="NZ_FTMX01000001.1"/>
</dbReference>
<dbReference type="AlphaFoldDB" id="A0A9X8R1B8"/>
<comment type="caution">
    <text evidence="2">The sequence shown here is derived from an EMBL/GenBank/DDBJ whole genome shotgun (WGS) entry which is preliminary data.</text>
</comment>
<protein>
    <submittedName>
        <fullName evidence="2">AAA domain-containing protein, putative AbiEii toxin, Type IV TA system</fullName>
    </submittedName>
</protein>
<organism evidence="2 3">
    <name type="scientific">Peribacillus simplex</name>
    <dbReference type="NCBI Taxonomy" id="1478"/>
    <lineage>
        <taxon>Bacteria</taxon>
        <taxon>Bacillati</taxon>
        <taxon>Bacillota</taxon>
        <taxon>Bacilli</taxon>
        <taxon>Bacillales</taxon>
        <taxon>Bacillaceae</taxon>
        <taxon>Peribacillus</taxon>
    </lineage>
</organism>
<accession>A0A9X8R1B8</accession>
<reference evidence="2 3" key="1">
    <citation type="submission" date="2017-01" db="EMBL/GenBank/DDBJ databases">
        <authorList>
            <person name="Varghese N."/>
            <person name="Submissions S."/>
        </authorList>
    </citation>
    <scope>NUCLEOTIDE SEQUENCE [LARGE SCALE GENOMIC DNA]</scope>
    <source>
        <strain evidence="2 3">RUG2-6</strain>
    </source>
</reference>
<proteinExistence type="predicted"/>
<sequence>MKIKEVTLNKIKKYNNRVVFEFMAGQNINTISGKNGAGKSTIFEALIELQKAYFVQKILTEEIPYEGRDLYTEVGKELFQFMIDDKAYIEAVFQFDKIDQDMENDSSITGAPEIRDEQQEAAPAIEVQDEVIEVKVVLKAKKIENEQVYWEIEITDEEEAVLSSFWNLKSPKNIIAFISSNKHIIEKDVTFDDIKLRQDKIISPIVKFVLDPTSIFENLYEILVNDYLHEKIIPVTRKGPSPRKDLYYHVTKMLFATLMPDLSFTNLSGSKRENQFIFSAKNKSLRTKQYDMRQFSSGEKLIWYTLLFINYIKNMGILIIDEPENHLHEEVACKLSTLLHDITYSDDFKKFISELNIGQKSLTTIESELEKGYDKFRLNQVFLLTHSKGLIYHNFSKGTNFVLGETLKPIDYASCEQMLRQLGISYVNDKILFVEGDTDIEVLESILDRYTIKVRSLDSCSEIIKTFEGIKRVSAFLQDPMFVFLIDRDTRSVQEIESIRNRHGEYFDNHFIVMDKHELENYFLEPKIIADVLKQHQSDSYEPPTEDEIESKIYEVATEQLKYTRKKYLNYHLHHKMEKVKKLINHNEIKVEDKALYNQYIGDLFNKQEFLNIKQELMNLFDQMQEFYEGENWEENWHDYMDGKSVLGRVVAKLSEGPEVRPIRLRREIKSAILGTKGSELNNLIDRIISLFGITHEEIEVEELEETEE</sequence>
<dbReference type="InterPro" id="IPR051396">
    <property type="entry name" value="Bact_Antivir_Def_Nuclease"/>
</dbReference>
<dbReference type="Gene3D" id="3.40.50.300">
    <property type="entry name" value="P-loop containing nucleotide triphosphate hydrolases"/>
    <property type="match status" value="2"/>
</dbReference>
<dbReference type="PANTHER" id="PTHR43581:SF4">
    <property type="entry name" value="ATP_GTP PHOSPHATASE"/>
    <property type="match status" value="1"/>
</dbReference>
<feature type="domain" description="ATPase AAA-type core" evidence="1">
    <location>
        <begin position="28"/>
        <end position="387"/>
    </location>
</feature>
<name>A0A9X8R1B8_9BACI</name>